<dbReference type="NCBIfam" id="TIGR01727">
    <property type="entry name" value="oligo_HPY"/>
    <property type="match status" value="2"/>
</dbReference>
<keyword evidence="4" id="KW-0547">Nucleotide-binding</keyword>
<keyword evidence="3" id="KW-0813">Transport</keyword>
<dbReference type="InterPro" id="IPR003593">
    <property type="entry name" value="AAA+_ATPase"/>
</dbReference>
<evidence type="ECO:0000313" key="8">
    <source>
        <dbReference type="Proteomes" id="UP000194137"/>
    </source>
</evidence>
<dbReference type="GO" id="GO:0005524">
    <property type="term" value="F:ATP binding"/>
    <property type="evidence" value="ECO:0007669"/>
    <property type="project" value="UniProtKB-KW"/>
</dbReference>
<dbReference type="Gene3D" id="3.40.50.300">
    <property type="entry name" value="P-loop containing nucleotide triphosphate hydrolases"/>
    <property type="match status" value="2"/>
</dbReference>
<dbReference type="InterPro" id="IPR050319">
    <property type="entry name" value="ABC_transp_ATP-bind"/>
</dbReference>
<reference evidence="7 8" key="1">
    <citation type="submission" date="2017-05" db="EMBL/GenBank/DDBJ databases">
        <title>Full genome sequence of Pseudorhodoplanes sinuspersici.</title>
        <authorList>
            <person name="Dastgheib S.M.M."/>
            <person name="Shavandi M."/>
            <person name="Tirandaz H."/>
        </authorList>
    </citation>
    <scope>NUCLEOTIDE SEQUENCE [LARGE SCALE GENOMIC DNA]</scope>
    <source>
        <strain evidence="7 8">RIPI110</strain>
    </source>
</reference>
<dbReference type="Proteomes" id="UP000194137">
    <property type="component" value="Chromosome"/>
</dbReference>
<dbReference type="GO" id="GO:0016887">
    <property type="term" value="F:ATP hydrolysis activity"/>
    <property type="evidence" value="ECO:0007669"/>
    <property type="project" value="InterPro"/>
</dbReference>
<dbReference type="KEGG" id="psin:CAK95_13660"/>
<name>A0A1W7A033_9HYPH</name>
<dbReference type="EMBL" id="CP021112">
    <property type="protein sequence ID" value="ARQ02950.1"/>
    <property type="molecule type" value="Genomic_DNA"/>
</dbReference>
<dbReference type="GO" id="GO:0015833">
    <property type="term" value="P:peptide transport"/>
    <property type="evidence" value="ECO:0007669"/>
    <property type="project" value="InterPro"/>
</dbReference>
<gene>
    <name evidence="7" type="ORF">CAK95_13660</name>
</gene>
<organism evidence="7 8">
    <name type="scientific">Pseudorhodoplanes sinuspersici</name>
    <dbReference type="NCBI Taxonomy" id="1235591"/>
    <lineage>
        <taxon>Bacteria</taxon>
        <taxon>Pseudomonadati</taxon>
        <taxon>Pseudomonadota</taxon>
        <taxon>Alphaproteobacteria</taxon>
        <taxon>Hyphomicrobiales</taxon>
        <taxon>Pseudorhodoplanes</taxon>
    </lineage>
</organism>
<dbReference type="SUPFAM" id="SSF52540">
    <property type="entry name" value="P-loop containing nucleoside triphosphate hydrolases"/>
    <property type="match status" value="2"/>
</dbReference>
<dbReference type="SMART" id="SM00382">
    <property type="entry name" value="AAA"/>
    <property type="match status" value="2"/>
</dbReference>
<evidence type="ECO:0000256" key="3">
    <source>
        <dbReference type="ARBA" id="ARBA00022448"/>
    </source>
</evidence>
<dbReference type="AlphaFoldDB" id="A0A1W7A033"/>
<sequence length="681" mass="75412">MEQRVETKDRVGLESASPLLEVEDLHVQFLTSRGIVRAVEGLSFHVDPGEIVAIVGESGSGKSVSALSIMRLLPRHTGRIPKGRVTFNGRDLLKLSDEQMREIRGRDISMIFQEPMTSLNPILTIGMQLTEPLLIHMGMTTEQARARAIELLGLVGIPDPARRLEQYPHQFSGGMRQRVMIAIGLACNPKLIIADEPTTALDVTIQAQILELMKNLSRKLNIALIVITHNLGVVARYADRVIVMYSSQLVEENDADDVFHRPRHPYSMGLLRSVPRLDRPRGAKLETIEGLPPNAAAPPPGCRFAPRCPYKIAICETEPRLLRTDTGGLSRCHRHEEIAEGKIVWTAADQALQTSITKTGTPLLSVRHLTKHFEVRGGLRAASGTVRAVQDVSFDILPGETLGLVGESGCGKTTVGRLILRLEDPTEGELRFEGRDLTTASAADMKAVRRKIQVIFQDPYSSLNPRMTVGQIIGEPLHVYKLVPNRKGENERVAQLLEQVGLRPEMAARYPHQLSGGQRQRVGIARALAMEPSFIVCDEAVSALDVSIQGQIINLLEDLQRRLGLAYLFIAHDLAVVRHISMRVVVMYFGRVMEVADRDEIYRNPLHPYTKVLLDAAPIPDPTVEKGREPRLIKGELPSHMSPPSGCVFNTRCPIASDECRQVIPPLEEKRPGHFAACIKV</sequence>
<evidence type="ECO:0000259" key="6">
    <source>
        <dbReference type="PROSITE" id="PS50893"/>
    </source>
</evidence>
<dbReference type="CDD" id="cd03257">
    <property type="entry name" value="ABC_NikE_OppD_transporters"/>
    <property type="match status" value="2"/>
</dbReference>
<dbReference type="PROSITE" id="PS50893">
    <property type="entry name" value="ABC_TRANSPORTER_2"/>
    <property type="match status" value="2"/>
</dbReference>
<dbReference type="GO" id="GO:0005886">
    <property type="term" value="C:plasma membrane"/>
    <property type="evidence" value="ECO:0007669"/>
    <property type="project" value="UniProtKB-SubCell"/>
</dbReference>
<protein>
    <submittedName>
        <fullName evidence="7">Glutathione ABC transporter ATP-binding protein</fullName>
    </submittedName>
</protein>
<dbReference type="PROSITE" id="PS00211">
    <property type="entry name" value="ABC_TRANSPORTER_1"/>
    <property type="match status" value="2"/>
</dbReference>
<proteinExistence type="inferred from homology"/>
<evidence type="ECO:0000313" key="7">
    <source>
        <dbReference type="EMBL" id="ARQ02950.1"/>
    </source>
</evidence>
<dbReference type="PANTHER" id="PTHR43776:SF7">
    <property type="entry name" value="D,D-DIPEPTIDE TRANSPORT ATP-BINDING PROTEIN DDPF-RELATED"/>
    <property type="match status" value="1"/>
</dbReference>
<evidence type="ECO:0000256" key="5">
    <source>
        <dbReference type="ARBA" id="ARBA00022840"/>
    </source>
</evidence>
<dbReference type="Pfam" id="PF00005">
    <property type="entry name" value="ABC_tran"/>
    <property type="match status" value="2"/>
</dbReference>
<dbReference type="FunFam" id="3.40.50.300:FF:000016">
    <property type="entry name" value="Oligopeptide ABC transporter ATP-binding component"/>
    <property type="match status" value="2"/>
</dbReference>
<evidence type="ECO:0000256" key="2">
    <source>
        <dbReference type="ARBA" id="ARBA00005417"/>
    </source>
</evidence>
<dbReference type="PANTHER" id="PTHR43776">
    <property type="entry name" value="TRANSPORT ATP-BINDING PROTEIN"/>
    <property type="match status" value="1"/>
</dbReference>
<dbReference type="InterPro" id="IPR017871">
    <property type="entry name" value="ABC_transporter-like_CS"/>
</dbReference>
<dbReference type="InterPro" id="IPR027417">
    <property type="entry name" value="P-loop_NTPase"/>
</dbReference>
<comment type="subcellular location">
    <subcellularLocation>
        <location evidence="1">Cell inner membrane</location>
        <topology evidence="1">Peripheral membrane protein</topology>
    </subcellularLocation>
</comment>
<dbReference type="OrthoDB" id="9802264at2"/>
<accession>A0A1W7A033</accession>
<keyword evidence="8" id="KW-1185">Reference proteome</keyword>
<evidence type="ECO:0000256" key="1">
    <source>
        <dbReference type="ARBA" id="ARBA00004417"/>
    </source>
</evidence>
<comment type="similarity">
    <text evidence="2">Belongs to the ABC transporter superfamily.</text>
</comment>
<evidence type="ECO:0000256" key="4">
    <source>
        <dbReference type="ARBA" id="ARBA00022741"/>
    </source>
</evidence>
<dbReference type="Pfam" id="PF08352">
    <property type="entry name" value="oligo_HPY"/>
    <property type="match status" value="2"/>
</dbReference>
<feature type="domain" description="ABC transporter" evidence="6">
    <location>
        <begin position="364"/>
        <end position="614"/>
    </location>
</feature>
<dbReference type="InterPro" id="IPR003439">
    <property type="entry name" value="ABC_transporter-like_ATP-bd"/>
</dbReference>
<keyword evidence="5 7" id="KW-0067">ATP-binding</keyword>
<dbReference type="GO" id="GO:0055085">
    <property type="term" value="P:transmembrane transport"/>
    <property type="evidence" value="ECO:0007669"/>
    <property type="project" value="UniProtKB-ARBA"/>
</dbReference>
<dbReference type="NCBIfam" id="NF007739">
    <property type="entry name" value="PRK10419.1"/>
    <property type="match status" value="2"/>
</dbReference>
<feature type="domain" description="ABC transporter" evidence="6">
    <location>
        <begin position="20"/>
        <end position="271"/>
    </location>
</feature>
<dbReference type="InterPro" id="IPR013563">
    <property type="entry name" value="Oligopep_ABC_C"/>
</dbReference>
<dbReference type="NCBIfam" id="NF008453">
    <property type="entry name" value="PRK11308.1"/>
    <property type="match status" value="2"/>
</dbReference>
<dbReference type="STRING" id="1235591.CAK95_13660"/>